<dbReference type="Proteomes" id="UP000298030">
    <property type="component" value="Unassembled WGS sequence"/>
</dbReference>
<evidence type="ECO:0000313" key="2">
    <source>
        <dbReference type="Proteomes" id="UP000298030"/>
    </source>
</evidence>
<reference evidence="1 2" key="1">
    <citation type="journal article" date="2019" name="Nat. Ecol. Evol.">
        <title>Megaphylogeny resolves global patterns of mushroom evolution.</title>
        <authorList>
            <person name="Varga T."/>
            <person name="Krizsan K."/>
            <person name="Foldi C."/>
            <person name="Dima B."/>
            <person name="Sanchez-Garcia M."/>
            <person name="Sanchez-Ramirez S."/>
            <person name="Szollosi G.J."/>
            <person name="Szarkandi J.G."/>
            <person name="Papp V."/>
            <person name="Albert L."/>
            <person name="Andreopoulos W."/>
            <person name="Angelini C."/>
            <person name="Antonin V."/>
            <person name="Barry K.W."/>
            <person name="Bougher N.L."/>
            <person name="Buchanan P."/>
            <person name="Buyck B."/>
            <person name="Bense V."/>
            <person name="Catcheside P."/>
            <person name="Chovatia M."/>
            <person name="Cooper J."/>
            <person name="Damon W."/>
            <person name="Desjardin D."/>
            <person name="Finy P."/>
            <person name="Geml J."/>
            <person name="Haridas S."/>
            <person name="Hughes K."/>
            <person name="Justo A."/>
            <person name="Karasinski D."/>
            <person name="Kautmanova I."/>
            <person name="Kiss B."/>
            <person name="Kocsube S."/>
            <person name="Kotiranta H."/>
            <person name="LaButti K.M."/>
            <person name="Lechner B.E."/>
            <person name="Liimatainen K."/>
            <person name="Lipzen A."/>
            <person name="Lukacs Z."/>
            <person name="Mihaltcheva S."/>
            <person name="Morgado L.N."/>
            <person name="Niskanen T."/>
            <person name="Noordeloos M.E."/>
            <person name="Ohm R.A."/>
            <person name="Ortiz-Santana B."/>
            <person name="Ovrebo C."/>
            <person name="Racz N."/>
            <person name="Riley R."/>
            <person name="Savchenko A."/>
            <person name="Shiryaev A."/>
            <person name="Soop K."/>
            <person name="Spirin V."/>
            <person name="Szebenyi C."/>
            <person name="Tomsovsky M."/>
            <person name="Tulloss R.E."/>
            <person name="Uehling J."/>
            <person name="Grigoriev I.V."/>
            <person name="Vagvolgyi C."/>
            <person name="Papp T."/>
            <person name="Martin F.M."/>
            <person name="Miettinen O."/>
            <person name="Hibbett D.S."/>
            <person name="Nagy L.G."/>
        </authorList>
    </citation>
    <scope>NUCLEOTIDE SEQUENCE [LARGE SCALE GENOMIC DNA]</scope>
    <source>
        <strain evidence="1 2">FP101781</strain>
    </source>
</reference>
<evidence type="ECO:0000313" key="1">
    <source>
        <dbReference type="EMBL" id="TEB37184.1"/>
    </source>
</evidence>
<name>A0A4Y7TTD4_COPMI</name>
<dbReference type="AlphaFoldDB" id="A0A4Y7TTD4"/>
<dbReference type="EMBL" id="QPFP01000004">
    <property type="protein sequence ID" value="TEB37184.1"/>
    <property type="molecule type" value="Genomic_DNA"/>
</dbReference>
<accession>A0A4Y7TTD4</accession>
<gene>
    <name evidence="1" type="ORF">FA13DRAFT_1705471</name>
</gene>
<proteinExistence type="predicted"/>
<protein>
    <submittedName>
        <fullName evidence="1">Uncharacterized protein</fullName>
    </submittedName>
</protein>
<sequence>MHVCWKCASSGGGKFPVKPRRRRGEECSPAFLVRVTRREQGFTKGSRPRLLLFPTAGLVAQGPAIQALKLKVAYLVACTSSYSVARSSVASLWRHDYFASVRVTATGWARTPIATPGYRMVDVEIQNRLECHFEALKRTRAPIAYSIPRQHLSTTTAREVPVVTQMSGSMRFWPKAHGNFNTFVTGGGARGSGGTGHLNEVPSTRPGRAGAFAPIGSAKAQRKNDGWEGNSDLNTKAAGFLGQAPTIVFNFIKRKATKIYEMKRNAHLFLINTLAIESVLVAQRAPSFFLNFGVNRIGRRPCSSGLL</sequence>
<organism evidence="1 2">
    <name type="scientific">Coprinellus micaceus</name>
    <name type="common">Glistening ink-cap mushroom</name>
    <name type="synonym">Coprinus micaceus</name>
    <dbReference type="NCBI Taxonomy" id="71717"/>
    <lineage>
        <taxon>Eukaryota</taxon>
        <taxon>Fungi</taxon>
        <taxon>Dikarya</taxon>
        <taxon>Basidiomycota</taxon>
        <taxon>Agaricomycotina</taxon>
        <taxon>Agaricomycetes</taxon>
        <taxon>Agaricomycetidae</taxon>
        <taxon>Agaricales</taxon>
        <taxon>Agaricineae</taxon>
        <taxon>Psathyrellaceae</taxon>
        <taxon>Coprinellus</taxon>
    </lineage>
</organism>
<comment type="caution">
    <text evidence="1">The sequence shown here is derived from an EMBL/GenBank/DDBJ whole genome shotgun (WGS) entry which is preliminary data.</text>
</comment>
<keyword evidence="2" id="KW-1185">Reference proteome</keyword>